<evidence type="ECO:0000259" key="1">
    <source>
        <dbReference type="PROSITE" id="PS51186"/>
    </source>
</evidence>
<dbReference type="PANTHER" id="PTHR43792">
    <property type="entry name" value="GNAT FAMILY, PUTATIVE (AFU_ORTHOLOGUE AFUA_3G00765)-RELATED-RELATED"/>
    <property type="match status" value="1"/>
</dbReference>
<proteinExistence type="predicted"/>
<dbReference type="Proteomes" id="UP000321595">
    <property type="component" value="Chromosome"/>
</dbReference>
<dbReference type="InterPro" id="IPR051531">
    <property type="entry name" value="N-acetyltransferase"/>
</dbReference>
<dbReference type="Gene3D" id="3.40.630.30">
    <property type="match status" value="1"/>
</dbReference>
<dbReference type="SUPFAM" id="SSF55729">
    <property type="entry name" value="Acyl-CoA N-acyltransferases (Nat)"/>
    <property type="match status" value="1"/>
</dbReference>
<protein>
    <submittedName>
        <fullName evidence="2">GNAT family N-acetyltransferase</fullName>
    </submittedName>
</protein>
<dbReference type="PROSITE" id="PS51186">
    <property type="entry name" value="GNAT"/>
    <property type="match status" value="1"/>
</dbReference>
<dbReference type="EMBL" id="CP042467">
    <property type="protein sequence ID" value="QED26354.1"/>
    <property type="molecule type" value="Genomic_DNA"/>
</dbReference>
<sequence>MSNPPTLTTARLILKPLVVEHADDYEKNFADYEVVRFLSDQVPWPYPEGGARWFIENVILPVQGETRWAWGIFLKSEPEECVGAVDLWRDGVPEHRGFWLAHRHWGNGYMAEACDAVTDYAFEQLGFEELIFSNALGNSRSARIKEKAGAEPIGTRPAGFVDPQFTTSQLWRLTRVAWSSAKSSAP</sequence>
<keyword evidence="3" id="KW-1185">Reference proteome</keyword>
<evidence type="ECO:0000313" key="3">
    <source>
        <dbReference type="Proteomes" id="UP000321595"/>
    </source>
</evidence>
<dbReference type="Pfam" id="PF13302">
    <property type="entry name" value="Acetyltransf_3"/>
    <property type="match status" value="1"/>
</dbReference>
<dbReference type="AlphaFoldDB" id="A0A5B8XL70"/>
<name>A0A5B8XL70_9DELT</name>
<dbReference type="InterPro" id="IPR016181">
    <property type="entry name" value="Acyl_CoA_acyltransferase"/>
</dbReference>
<reference evidence="2 3" key="1">
    <citation type="submission" date="2019-08" db="EMBL/GenBank/DDBJ databases">
        <authorList>
            <person name="Liang Q."/>
        </authorList>
    </citation>
    <scope>NUCLEOTIDE SEQUENCE [LARGE SCALE GENOMIC DNA]</scope>
    <source>
        <strain evidence="2 3">V1718</strain>
    </source>
</reference>
<gene>
    <name evidence="2" type="ORF">FRD01_03635</name>
</gene>
<dbReference type="OrthoDB" id="6293260at2"/>
<keyword evidence="2" id="KW-0808">Transferase</keyword>
<feature type="domain" description="N-acetyltransferase" evidence="1">
    <location>
        <begin position="17"/>
        <end position="176"/>
    </location>
</feature>
<dbReference type="KEGG" id="bbae:FRD01_03635"/>
<accession>A0A5B8XL70</accession>
<organism evidence="2 3">
    <name type="scientific">Microvenator marinus</name>
    <dbReference type="NCBI Taxonomy" id="2600177"/>
    <lineage>
        <taxon>Bacteria</taxon>
        <taxon>Deltaproteobacteria</taxon>
        <taxon>Bradymonadales</taxon>
        <taxon>Microvenatoraceae</taxon>
        <taxon>Microvenator</taxon>
    </lineage>
</organism>
<dbReference type="InterPro" id="IPR000182">
    <property type="entry name" value="GNAT_dom"/>
</dbReference>
<dbReference type="RefSeq" id="WP_146957727.1">
    <property type="nucleotide sequence ID" value="NZ_CP042467.1"/>
</dbReference>
<dbReference type="GO" id="GO:0016747">
    <property type="term" value="F:acyltransferase activity, transferring groups other than amino-acyl groups"/>
    <property type="evidence" value="ECO:0007669"/>
    <property type="project" value="InterPro"/>
</dbReference>
<evidence type="ECO:0000313" key="2">
    <source>
        <dbReference type="EMBL" id="QED26354.1"/>
    </source>
</evidence>